<reference evidence="5" key="1">
    <citation type="submission" date="2023-08" db="EMBL/GenBank/DDBJ databases">
        <title>Complete genome sequence of Mycoplasma seminis 2200.</title>
        <authorList>
            <person name="Spergser J."/>
        </authorList>
    </citation>
    <scope>NUCLEOTIDE SEQUENCE [LARGE SCALE GENOMIC DNA]</scope>
    <source>
        <strain evidence="5">2200</strain>
    </source>
</reference>
<gene>
    <name evidence="5" type="ORF">Q8852_03435</name>
</gene>
<dbReference type="InterPro" id="IPR040449">
    <property type="entry name" value="Peptidase_S66_N"/>
</dbReference>
<dbReference type="RefSeq" id="WP_305937783.1">
    <property type="nucleotide sequence ID" value="NZ_CP132191.1"/>
</dbReference>
<protein>
    <submittedName>
        <fullName evidence="5">LD-carboxypeptidase</fullName>
    </submittedName>
</protein>
<dbReference type="Pfam" id="PF17676">
    <property type="entry name" value="Peptidase_S66C"/>
    <property type="match status" value="1"/>
</dbReference>
<organism evidence="5 6">
    <name type="scientific">Mycoplasma seminis</name>
    <dbReference type="NCBI Taxonomy" id="512749"/>
    <lineage>
        <taxon>Bacteria</taxon>
        <taxon>Bacillati</taxon>
        <taxon>Mycoplasmatota</taxon>
        <taxon>Mollicutes</taxon>
        <taxon>Mycoplasmataceae</taxon>
        <taxon>Mycoplasma</taxon>
    </lineage>
</organism>
<evidence type="ECO:0000259" key="3">
    <source>
        <dbReference type="Pfam" id="PF02016"/>
    </source>
</evidence>
<feature type="domain" description="LD-carboxypeptidase N-terminal" evidence="3">
    <location>
        <begin position="5"/>
        <end position="128"/>
    </location>
</feature>
<keyword evidence="6" id="KW-1185">Reference proteome</keyword>
<dbReference type="Gene3D" id="3.50.30.60">
    <property type="entry name" value="LD-carboxypeptidase A C-terminal domain-like"/>
    <property type="match status" value="1"/>
</dbReference>
<dbReference type="InterPro" id="IPR040921">
    <property type="entry name" value="Peptidase_S66C"/>
</dbReference>
<evidence type="ECO:0000259" key="4">
    <source>
        <dbReference type="Pfam" id="PF17676"/>
    </source>
</evidence>
<feature type="domain" description="LD-carboxypeptidase C-terminal" evidence="4">
    <location>
        <begin position="203"/>
        <end position="330"/>
    </location>
</feature>
<evidence type="ECO:0000256" key="2">
    <source>
        <dbReference type="ARBA" id="ARBA00022801"/>
    </source>
</evidence>
<dbReference type="PANTHER" id="PTHR30237:SF4">
    <property type="entry name" value="LD-CARBOXYPEPTIDASE C-TERMINAL DOMAIN-CONTAINING PROTEIN"/>
    <property type="match status" value="1"/>
</dbReference>
<dbReference type="PANTHER" id="PTHR30237">
    <property type="entry name" value="MURAMOYLTETRAPEPTIDE CARBOXYPEPTIDASE"/>
    <property type="match status" value="1"/>
</dbReference>
<comment type="similarity">
    <text evidence="1">Belongs to the peptidase S66 family.</text>
</comment>
<dbReference type="InterPro" id="IPR027461">
    <property type="entry name" value="Carboxypeptidase_A_C_sf"/>
</dbReference>
<accession>A0ABY9H9Y6</accession>
<dbReference type="InterPro" id="IPR003507">
    <property type="entry name" value="S66_fam"/>
</dbReference>
<evidence type="ECO:0000256" key="1">
    <source>
        <dbReference type="ARBA" id="ARBA00010233"/>
    </source>
</evidence>
<dbReference type="Pfam" id="PF02016">
    <property type="entry name" value="Peptidase_S66"/>
    <property type="match status" value="1"/>
</dbReference>
<dbReference type="Proteomes" id="UP001237011">
    <property type="component" value="Chromosome"/>
</dbReference>
<dbReference type="PIRSF" id="PIRSF028757">
    <property type="entry name" value="LD-carboxypeptidase"/>
    <property type="match status" value="1"/>
</dbReference>
<dbReference type="InterPro" id="IPR029062">
    <property type="entry name" value="Class_I_gatase-like"/>
</dbReference>
<keyword evidence="2" id="KW-0378">Hydrolase</keyword>
<evidence type="ECO:0000313" key="6">
    <source>
        <dbReference type="Proteomes" id="UP001237011"/>
    </source>
</evidence>
<dbReference type="CDD" id="cd07062">
    <property type="entry name" value="Peptidase_S66_mccF_like"/>
    <property type="match status" value="1"/>
</dbReference>
<dbReference type="InterPro" id="IPR027478">
    <property type="entry name" value="LdcA_N"/>
</dbReference>
<sequence length="340" mass="38775">MIKTVGIVSLSSGILGENFVKHELDLGIKRLNDFGIKVKIMPNALKGLEYLNLHPEARANDLISAFEDSQVDLILCAIGGNDTYRLIPYLMKNNALKQHLTNKIFLGYSDTTVNHFLLYKLGLKTFYGQSFLPDVCELEEDMLPYTKKYFLELLQTGTIKEITPSNTWYKERTDFSPKALNTKRIVFPNNKGFELLQGNYEFEGEILGGCIESIYENFLDQNSKAFEITFKYDIFPSLDQWKGKILLLETSESKSNPEKYKQMLLALKNYGIFDVINGVLIGKPQDEAYYDEYKEIITQVIPSNVPVLYNINIGHGVPKCIIPLGEKAHINAKEQIIKFI</sequence>
<dbReference type="SUPFAM" id="SSF52317">
    <property type="entry name" value="Class I glutamine amidotransferase-like"/>
    <property type="match status" value="1"/>
</dbReference>
<dbReference type="SUPFAM" id="SSF141986">
    <property type="entry name" value="LD-carboxypeptidase A C-terminal domain-like"/>
    <property type="match status" value="1"/>
</dbReference>
<name>A0ABY9H9Y6_9MOLU</name>
<proteinExistence type="inferred from homology"/>
<dbReference type="EMBL" id="CP132191">
    <property type="protein sequence ID" value="WLP85347.1"/>
    <property type="molecule type" value="Genomic_DNA"/>
</dbReference>
<evidence type="ECO:0000313" key="5">
    <source>
        <dbReference type="EMBL" id="WLP85347.1"/>
    </source>
</evidence>
<dbReference type="Gene3D" id="3.40.50.10740">
    <property type="entry name" value="Class I glutamine amidotransferase-like"/>
    <property type="match status" value="1"/>
</dbReference>